<keyword evidence="1" id="KW-0812">Transmembrane</keyword>
<keyword evidence="1" id="KW-0472">Membrane</keyword>
<sequence>MIEVGVHTVKKIIVLVLVALGAFAVYRKIQADRAELDLWTEATAGDN</sequence>
<dbReference type="InterPro" id="IPR047990">
    <property type="entry name" value="DLW39-like"/>
</dbReference>
<dbReference type="NCBIfam" id="NF038356">
    <property type="entry name" value="actino_DLW39"/>
    <property type="match status" value="1"/>
</dbReference>
<gene>
    <name evidence="2" type="ORF">HNR12_003435</name>
</gene>
<feature type="transmembrane region" description="Helical" evidence="1">
    <location>
        <begin position="12"/>
        <end position="29"/>
    </location>
</feature>
<keyword evidence="3" id="KW-1185">Reference proteome</keyword>
<evidence type="ECO:0000313" key="3">
    <source>
        <dbReference type="Proteomes" id="UP000575985"/>
    </source>
</evidence>
<evidence type="ECO:0000313" key="2">
    <source>
        <dbReference type="EMBL" id="NYI97158.1"/>
    </source>
</evidence>
<organism evidence="2 3">
    <name type="scientific">Streptomonospora nanhaiensis</name>
    <dbReference type="NCBI Taxonomy" id="1323731"/>
    <lineage>
        <taxon>Bacteria</taxon>
        <taxon>Bacillati</taxon>
        <taxon>Actinomycetota</taxon>
        <taxon>Actinomycetes</taxon>
        <taxon>Streptosporangiales</taxon>
        <taxon>Nocardiopsidaceae</taxon>
        <taxon>Streptomonospora</taxon>
    </lineage>
</organism>
<dbReference type="AlphaFoldDB" id="A0A853BNX9"/>
<reference evidence="2 3" key="1">
    <citation type="submission" date="2020-07" db="EMBL/GenBank/DDBJ databases">
        <title>Sequencing the genomes of 1000 actinobacteria strains.</title>
        <authorList>
            <person name="Klenk H.-P."/>
        </authorList>
    </citation>
    <scope>NUCLEOTIDE SEQUENCE [LARGE SCALE GENOMIC DNA]</scope>
    <source>
        <strain evidence="2 3">DSM 45927</strain>
    </source>
</reference>
<comment type="caution">
    <text evidence="2">The sequence shown here is derived from an EMBL/GenBank/DDBJ whole genome shotgun (WGS) entry which is preliminary data.</text>
</comment>
<evidence type="ECO:0000256" key="1">
    <source>
        <dbReference type="SAM" id="Phobius"/>
    </source>
</evidence>
<keyword evidence="1" id="KW-1133">Transmembrane helix</keyword>
<protein>
    <submittedName>
        <fullName evidence="2">Uncharacterized protein</fullName>
    </submittedName>
</protein>
<dbReference type="EMBL" id="JACCFO010000001">
    <property type="protein sequence ID" value="NYI97158.1"/>
    <property type="molecule type" value="Genomic_DNA"/>
</dbReference>
<name>A0A853BNX9_9ACTN</name>
<proteinExistence type="predicted"/>
<accession>A0A853BNX9</accession>
<dbReference type="Proteomes" id="UP000575985">
    <property type="component" value="Unassembled WGS sequence"/>
</dbReference>